<gene>
    <name evidence="2" type="ORF">BW247_14935</name>
</gene>
<evidence type="ECO:0008006" key="4">
    <source>
        <dbReference type="Google" id="ProtNLM"/>
    </source>
</evidence>
<dbReference type="KEGG" id="afy:BW247_14935"/>
<evidence type="ECO:0000313" key="3">
    <source>
        <dbReference type="Proteomes" id="UP000243807"/>
    </source>
</evidence>
<feature type="compositionally biased region" description="Low complexity" evidence="1">
    <location>
        <begin position="101"/>
        <end position="120"/>
    </location>
</feature>
<dbReference type="EMBL" id="CP019434">
    <property type="protein sequence ID" value="APZ44222.1"/>
    <property type="molecule type" value="Genomic_DNA"/>
</dbReference>
<reference evidence="2 3" key="1">
    <citation type="submission" date="2017-01" db="EMBL/GenBank/DDBJ databases">
        <title>Draft sequence of Acidihalobacter ferrooxidans strain DSM 14175 (strain V8).</title>
        <authorList>
            <person name="Khaleque H.N."/>
            <person name="Ramsay J.P."/>
            <person name="Murphy R.J.T."/>
            <person name="Kaksonen A.H."/>
            <person name="Boxall N.J."/>
            <person name="Watkin E.L.J."/>
        </authorList>
    </citation>
    <scope>NUCLEOTIDE SEQUENCE [LARGE SCALE GENOMIC DNA]</scope>
    <source>
        <strain evidence="2 3">V8</strain>
    </source>
</reference>
<name>A0A1P8UKD7_9GAMM</name>
<dbReference type="OrthoDB" id="5959530at2"/>
<evidence type="ECO:0000313" key="2">
    <source>
        <dbReference type="EMBL" id="APZ44222.1"/>
    </source>
</evidence>
<proteinExistence type="predicted"/>
<feature type="compositionally biased region" description="Basic and acidic residues" evidence="1">
    <location>
        <begin position="131"/>
        <end position="140"/>
    </location>
</feature>
<protein>
    <recommendedName>
        <fullName evidence="4">DUF3301 domain-containing protein</fullName>
    </recommendedName>
</protein>
<accession>A0A1P8UKD7</accession>
<dbReference type="Pfam" id="PF11743">
    <property type="entry name" value="DUF3301"/>
    <property type="match status" value="1"/>
</dbReference>
<dbReference type="InterPro" id="IPR021732">
    <property type="entry name" value="DUF3301"/>
</dbReference>
<feature type="region of interest" description="Disordered" evidence="1">
    <location>
        <begin position="97"/>
        <end position="140"/>
    </location>
</feature>
<keyword evidence="3" id="KW-1185">Reference proteome</keyword>
<sequence length="140" mass="15812">MTELLIAVIAVIVLVWVDALRAREAALRACRRATQRFELQLLDETVALRRLRPARTRSGRVGLRRHYSFEYSVQGNERRQGEIVMLGRHVQSVRGDWIDVTPTPSTTEPSPLPESSTPTPAKTPGNLVKLSDYRSRRAPP</sequence>
<dbReference type="RefSeq" id="WP_076837845.1">
    <property type="nucleotide sequence ID" value="NZ_CP019434.1"/>
</dbReference>
<dbReference type="STRING" id="1765967.BW247_14935"/>
<dbReference type="AlphaFoldDB" id="A0A1P8UKD7"/>
<dbReference type="Proteomes" id="UP000243807">
    <property type="component" value="Chromosome"/>
</dbReference>
<organism evidence="2 3">
    <name type="scientific">Acidihalobacter ferrooxydans</name>
    <dbReference type="NCBI Taxonomy" id="1765967"/>
    <lineage>
        <taxon>Bacteria</taxon>
        <taxon>Pseudomonadati</taxon>
        <taxon>Pseudomonadota</taxon>
        <taxon>Gammaproteobacteria</taxon>
        <taxon>Chromatiales</taxon>
        <taxon>Ectothiorhodospiraceae</taxon>
        <taxon>Acidihalobacter</taxon>
    </lineage>
</organism>
<evidence type="ECO:0000256" key="1">
    <source>
        <dbReference type="SAM" id="MobiDB-lite"/>
    </source>
</evidence>